<feature type="transmembrane region" description="Helical" evidence="12">
    <location>
        <begin position="15"/>
        <end position="40"/>
    </location>
</feature>
<comment type="subcellular location">
    <subcellularLocation>
        <location evidence="1 12">Cell membrane</location>
        <topology evidence="1 12">Multi-pass membrane protein</topology>
    </subcellularLocation>
</comment>
<evidence type="ECO:0000256" key="2">
    <source>
        <dbReference type="ARBA" id="ARBA00022448"/>
    </source>
</evidence>
<dbReference type="Pfam" id="PF02355">
    <property type="entry name" value="SecD_SecF_C"/>
    <property type="match status" value="1"/>
</dbReference>
<evidence type="ECO:0000259" key="13">
    <source>
        <dbReference type="Pfam" id="PF02355"/>
    </source>
</evidence>
<gene>
    <name evidence="12 14" type="primary">secF</name>
    <name evidence="14" type="ORF">ABXS70_03295</name>
</gene>
<dbReference type="HAMAP" id="MF_01464_B">
    <property type="entry name" value="SecF_B"/>
    <property type="match status" value="1"/>
</dbReference>
<evidence type="ECO:0000256" key="8">
    <source>
        <dbReference type="ARBA" id="ARBA00023136"/>
    </source>
</evidence>
<dbReference type="PANTHER" id="PTHR30081:SF8">
    <property type="entry name" value="PROTEIN TRANSLOCASE SUBUNIT SECF"/>
    <property type="match status" value="1"/>
</dbReference>
<keyword evidence="2 12" id="KW-0813">Transport</keyword>
<dbReference type="RefSeq" id="WP_342552493.1">
    <property type="nucleotide sequence ID" value="NZ_CP159992.1"/>
</dbReference>
<keyword evidence="5 12" id="KW-0653">Protein transport</keyword>
<evidence type="ECO:0000256" key="1">
    <source>
        <dbReference type="ARBA" id="ARBA00004651"/>
    </source>
</evidence>
<comment type="caution">
    <text evidence="12">Lacks conserved residue(s) required for the propagation of feature annotation.</text>
</comment>
<dbReference type="EMBL" id="CP159992">
    <property type="protein sequence ID" value="XCP95759.1"/>
    <property type="molecule type" value="Genomic_DNA"/>
</dbReference>
<keyword evidence="4 12" id="KW-0812">Transmembrane</keyword>
<comment type="subunit">
    <text evidence="12">Forms a complex with SecD. Part of the essential Sec protein translocation apparatus which comprises SecA, SecYEG and auxiliary proteins SecDF. Other proteins may also be involved.</text>
</comment>
<dbReference type="GO" id="GO:0065002">
    <property type="term" value="P:intracellular protein transmembrane transport"/>
    <property type="evidence" value="ECO:0007669"/>
    <property type="project" value="UniProtKB-UniRule"/>
</dbReference>
<dbReference type="InterPro" id="IPR005665">
    <property type="entry name" value="SecF_bac"/>
</dbReference>
<accession>A0AAU8ND65</accession>
<comment type="function">
    <text evidence="9 12">Part of the Sec protein translocase complex. Interacts with the SecYEG preprotein conducting channel. SecDF uses the proton motive force (PMF) to complete protein translocation after the ATP-dependent function of SecA.</text>
</comment>
<keyword evidence="3 12" id="KW-1003">Cell membrane</keyword>
<dbReference type="PRINTS" id="PR01755">
    <property type="entry name" value="SECFTRNLCASE"/>
</dbReference>
<feature type="transmembrane region" description="Helical" evidence="12">
    <location>
        <begin position="130"/>
        <end position="147"/>
    </location>
</feature>
<evidence type="ECO:0000256" key="4">
    <source>
        <dbReference type="ARBA" id="ARBA00022692"/>
    </source>
</evidence>
<dbReference type="GO" id="GO:0015450">
    <property type="term" value="F:protein-transporting ATPase activity"/>
    <property type="evidence" value="ECO:0007669"/>
    <property type="project" value="InterPro"/>
</dbReference>
<dbReference type="InterPro" id="IPR055344">
    <property type="entry name" value="SecD_SecF_C_bact"/>
</dbReference>
<comment type="similarity">
    <text evidence="12">Belongs to the SecD/SecF family. SecF subfamily.</text>
</comment>
<evidence type="ECO:0000256" key="6">
    <source>
        <dbReference type="ARBA" id="ARBA00022989"/>
    </source>
</evidence>
<dbReference type="NCBIfam" id="TIGR00916">
    <property type="entry name" value="2A0604s01"/>
    <property type="match status" value="1"/>
</dbReference>
<organism evidence="14">
    <name type="scientific">Paenibacillus sp. AN1007</name>
    <dbReference type="NCBI Taxonomy" id="3151385"/>
    <lineage>
        <taxon>Bacteria</taxon>
        <taxon>Bacillati</taxon>
        <taxon>Bacillota</taxon>
        <taxon>Bacilli</taxon>
        <taxon>Bacillales</taxon>
        <taxon>Paenibacillaceae</taxon>
        <taxon>Paenibacillus</taxon>
    </lineage>
</organism>
<keyword evidence="6 12" id="KW-1133">Transmembrane helix</keyword>
<dbReference type="GO" id="GO:0006605">
    <property type="term" value="P:protein targeting"/>
    <property type="evidence" value="ECO:0007669"/>
    <property type="project" value="UniProtKB-UniRule"/>
</dbReference>
<evidence type="ECO:0000256" key="10">
    <source>
        <dbReference type="ARBA" id="ARBA00060856"/>
    </source>
</evidence>
<dbReference type="GO" id="GO:0043952">
    <property type="term" value="P:protein transport by the Sec complex"/>
    <property type="evidence" value="ECO:0007669"/>
    <property type="project" value="UniProtKB-UniRule"/>
</dbReference>
<comment type="similarity">
    <text evidence="11">In the N-terminal section; belongs to the SecD/SecF family. SecD subfamily.</text>
</comment>
<feature type="transmembrane region" description="Helical" evidence="12">
    <location>
        <begin position="154"/>
        <end position="175"/>
    </location>
</feature>
<evidence type="ECO:0000256" key="7">
    <source>
        <dbReference type="ARBA" id="ARBA00023010"/>
    </source>
</evidence>
<comment type="similarity">
    <text evidence="10">In the C-terminal section; belongs to the SecD/SecF family. SecF subfamily.</text>
</comment>
<dbReference type="InterPro" id="IPR048634">
    <property type="entry name" value="SecD_SecF_C"/>
</dbReference>
<dbReference type="AlphaFoldDB" id="A0AAU8ND65"/>
<dbReference type="NCBIfam" id="TIGR00966">
    <property type="entry name" value="transloc_SecF"/>
    <property type="match status" value="1"/>
</dbReference>
<evidence type="ECO:0000313" key="14">
    <source>
        <dbReference type="EMBL" id="XCP95759.1"/>
    </source>
</evidence>
<dbReference type="InterPro" id="IPR022646">
    <property type="entry name" value="SecD/SecF_CS"/>
</dbReference>
<dbReference type="Pfam" id="PF07549">
    <property type="entry name" value="Sec_GG"/>
    <property type="match status" value="1"/>
</dbReference>
<feature type="domain" description="Protein export membrane protein SecD/SecF C-terminal" evidence="13">
    <location>
        <begin position="102"/>
        <end position="287"/>
    </location>
</feature>
<dbReference type="PANTHER" id="PTHR30081">
    <property type="entry name" value="PROTEIN-EXPORT MEMBRANE PROTEIN SEC"/>
    <property type="match status" value="1"/>
</dbReference>
<feature type="transmembrane region" description="Helical" evidence="12">
    <location>
        <begin position="260"/>
        <end position="286"/>
    </location>
</feature>
<evidence type="ECO:0000256" key="12">
    <source>
        <dbReference type="HAMAP-Rule" id="MF_01464"/>
    </source>
</evidence>
<name>A0AAU8ND65_9BACL</name>
<keyword evidence="8 12" id="KW-0472">Membrane</keyword>
<dbReference type="GO" id="GO:0005886">
    <property type="term" value="C:plasma membrane"/>
    <property type="evidence" value="ECO:0007669"/>
    <property type="project" value="UniProtKB-SubCell"/>
</dbReference>
<dbReference type="InterPro" id="IPR022813">
    <property type="entry name" value="SecD/SecF_arch_bac"/>
</dbReference>
<reference evidence="14" key="1">
    <citation type="submission" date="2024-05" db="EMBL/GenBank/DDBJ databases">
        <title>Draft genome assemblies of 36 bacteria isolated from hibernating arctic ground squirrels.</title>
        <authorList>
            <person name="McKee H."/>
            <person name="Mullen L."/>
            <person name="Drown D.M."/>
            <person name="Duddleston K.N."/>
        </authorList>
    </citation>
    <scope>NUCLEOTIDE SEQUENCE</scope>
    <source>
        <strain evidence="14">AN1007</strain>
    </source>
</reference>
<evidence type="ECO:0000256" key="9">
    <source>
        <dbReference type="ARBA" id="ARBA00059018"/>
    </source>
</evidence>
<dbReference type="InterPro" id="IPR022645">
    <property type="entry name" value="SecD/SecF_bac"/>
</dbReference>
<dbReference type="Gene3D" id="1.20.1640.10">
    <property type="entry name" value="Multidrug efflux transporter AcrB transmembrane domain"/>
    <property type="match status" value="1"/>
</dbReference>
<evidence type="ECO:0000256" key="3">
    <source>
        <dbReference type="ARBA" id="ARBA00022475"/>
    </source>
</evidence>
<keyword evidence="7 12" id="KW-0811">Translocation</keyword>
<evidence type="ECO:0000256" key="5">
    <source>
        <dbReference type="ARBA" id="ARBA00022927"/>
    </source>
</evidence>
<protein>
    <recommendedName>
        <fullName evidence="12">Protein-export membrane protein SecF</fullName>
    </recommendedName>
</protein>
<sequence length="303" mass="33634">MRFNWNYDYVKGSKIAYIFSIILTVTGIVSILALGLNYAVDFRAGSNVDITVSKAISTEQVNPIIKDMGVNEGDVHITPGADRVNVRFSNVLDEKQESKFKQEFSKLDATASYDVNTVDPEMAKELERNAIYAVLIASIGIMIYVAIRFEWRFGLAAVIALFHDAFVVISVFSIFRLEVDLTFITAVLTIVGFSINDTIVIFDRIRENLRFAKKTSKADLREVVNHSLAQTMTRSLNTTFTVFAASICLFIFGGESIRMFSLAMVIGTLFGAYSSIFIAAPLWLVLKGKQISKPKTAAAKTTN</sequence>
<dbReference type="SUPFAM" id="SSF82866">
    <property type="entry name" value="Multidrug efflux transporter AcrB transmembrane domain"/>
    <property type="match status" value="1"/>
</dbReference>
<dbReference type="FunFam" id="1.20.1640.10:FF:000024">
    <property type="entry name" value="Multifunctional fusion protein"/>
    <property type="match status" value="1"/>
</dbReference>
<evidence type="ECO:0000256" key="11">
    <source>
        <dbReference type="ARBA" id="ARBA00061053"/>
    </source>
</evidence>
<proteinExistence type="inferred from homology"/>
<feature type="transmembrane region" description="Helical" evidence="12">
    <location>
        <begin position="236"/>
        <end position="254"/>
    </location>
</feature>